<name>A0A1K1PN55_9FLAO</name>
<protein>
    <submittedName>
        <fullName evidence="2">Uncharacterized iron-regulated membrane protein</fullName>
    </submittedName>
</protein>
<keyword evidence="1" id="KW-0472">Membrane</keyword>
<dbReference type="AlphaFoldDB" id="A0A1K1PN55"/>
<dbReference type="InterPro" id="IPR005625">
    <property type="entry name" value="PepSY-ass_TM"/>
</dbReference>
<feature type="transmembrane region" description="Helical" evidence="1">
    <location>
        <begin position="352"/>
        <end position="373"/>
    </location>
</feature>
<feature type="transmembrane region" description="Helical" evidence="1">
    <location>
        <begin position="21"/>
        <end position="50"/>
    </location>
</feature>
<keyword evidence="1" id="KW-0812">Transmembrane</keyword>
<accession>A0A1K1PN55</accession>
<dbReference type="RefSeq" id="WP_072317112.1">
    <property type="nucleotide sequence ID" value="NZ_FPJE01000009.1"/>
</dbReference>
<dbReference type="EMBL" id="FPJE01000009">
    <property type="protein sequence ID" value="SFW49186.1"/>
    <property type="molecule type" value="Genomic_DNA"/>
</dbReference>
<reference evidence="2 3" key="1">
    <citation type="submission" date="2016-11" db="EMBL/GenBank/DDBJ databases">
        <authorList>
            <person name="Jaros S."/>
            <person name="Januszkiewicz K."/>
            <person name="Wedrychowicz H."/>
        </authorList>
    </citation>
    <scope>NUCLEOTIDE SEQUENCE [LARGE SCALE GENOMIC DNA]</scope>
    <source>
        <strain evidence="2 3">CGMCC 1.12145</strain>
    </source>
</reference>
<keyword evidence="1" id="KW-1133">Transmembrane helix</keyword>
<organism evidence="2 3">
    <name type="scientific">Sinomicrobium oceani</name>
    <dbReference type="NCBI Taxonomy" id="1150368"/>
    <lineage>
        <taxon>Bacteria</taxon>
        <taxon>Pseudomonadati</taxon>
        <taxon>Bacteroidota</taxon>
        <taxon>Flavobacteriia</taxon>
        <taxon>Flavobacteriales</taxon>
        <taxon>Flavobacteriaceae</taxon>
        <taxon>Sinomicrobium</taxon>
    </lineage>
</organism>
<dbReference type="STRING" id="1150368.SAMN02927921_01875"/>
<dbReference type="PANTHER" id="PTHR34219">
    <property type="entry name" value="IRON-REGULATED INNER MEMBRANE PROTEIN-RELATED"/>
    <property type="match status" value="1"/>
</dbReference>
<evidence type="ECO:0000313" key="3">
    <source>
        <dbReference type="Proteomes" id="UP000182248"/>
    </source>
</evidence>
<feature type="transmembrane region" description="Helical" evidence="1">
    <location>
        <begin position="155"/>
        <end position="176"/>
    </location>
</feature>
<dbReference type="PANTHER" id="PTHR34219:SF3">
    <property type="entry name" value="BLL7967 PROTEIN"/>
    <property type="match status" value="1"/>
</dbReference>
<keyword evidence="3" id="KW-1185">Reference proteome</keyword>
<dbReference type="Pfam" id="PF03929">
    <property type="entry name" value="PepSY_TM"/>
    <property type="match status" value="1"/>
</dbReference>
<dbReference type="OrthoDB" id="111691at2"/>
<dbReference type="Proteomes" id="UP000182248">
    <property type="component" value="Unassembled WGS sequence"/>
</dbReference>
<proteinExistence type="predicted"/>
<sequence length="382" mass="43848">MKGNKAKRAIKKKKGKNLFDRIVAWLHLWPSIVSGLVLVFVCLTGTIIVYCDEIMDLTAGNAKYVEKGITRISADEIITNLKEEYPDFMISEFVFFKDPSRSIRLRAFNPVERSLAMIYMDPYTGNVIKRDNSIYFFFVTAHLHASFLAGETGHWIVAISTIIFVISTITGLVLWWPKRWTKTTRQASFTVKWKAKFKRLNYDLHNVFGFYSLIICLILSITGLLIFFPALSNLTIRATGGELAHLKEVLPVQDSTKTSKDMVTFAYEVLEKEYPDKEMVSIWNYDQQKLGAYVFTSGKVGLKSIEHADITIYDRYTGEKIQPGKGYLQHEKTENIIWQLHMGQWWGQLGKLSTFIGGIIATTLPVTGFLIWWGRRKKKKKV</sequence>
<feature type="transmembrane region" description="Helical" evidence="1">
    <location>
        <begin position="208"/>
        <end position="231"/>
    </location>
</feature>
<gene>
    <name evidence="2" type="ORF">SAMN02927921_01875</name>
</gene>
<evidence type="ECO:0000313" key="2">
    <source>
        <dbReference type="EMBL" id="SFW49186.1"/>
    </source>
</evidence>
<evidence type="ECO:0000256" key="1">
    <source>
        <dbReference type="SAM" id="Phobius"/>
    </source>
</evidence>